<organism evidence="2 3">
    <name type="scientific">Puccinia striiformis f. sp. tritici PST-78</name>
    <dbReference type="NCBI Taxonomy" id="1165861"/>
    <lineage>
        <taxon>Eukaryota</taxon>
        <taxon>Fungi</taxon>
        <taxon>Dikarya</taxon>
        <taxon>Basidiomycota</taxon>
        <taxon>Pucciniomycotina</taxon>
        <taxon>Pucciniomycetes</taxon>
        <taxon>Pucciniales</taxon>
        <taxon>Pucciniaceae</taxon>
        <taxon>Puccinia</taxon>
    </lineage>
</organism>
<evidence type="ECO:0000313" key="3">
    <source>
        <dbReference type="Proteomes" id="UP000054564"/>
    </source>
</evidence>
<name>A0A0L0VCB6_9BASI</name>
<feature type="compositionally biased region" description="Low complexity" evidence="1">
    <location>
        <begin position="1"/>
        <end position="29"/>
    </location>
</feature>
<dbReference type="AlphaFoldDB" id="A0A0L0VCB6"/>
<dbReference type="EMBL" id="AJIL01000080">
    <property type="protein sequence ID" value="KNE96609.1"/>
    <property type="molecule type" value="Genomic_DNA"/>
</dbReference>
<sequence length="78" mass="8211">MLVTDSDSSFSATNASDSSFSATDASNTNPGTRISPELPARLVPHVPTSSEGSPNPYRQTLMTLFNCSSIEDTDGVND</sequence>
<proteinExistence type="predicted"/>
<evidence type="ECO:0000256" key="1">
    <source>
        <dbReference type="SAM" id="MobiDB-lite"/>
    </source>
</evidence>
<feature type="region of interest" description="Disordered" evidence="1">
    <location>
        <begin position="1"/>
        <end position="59"/>
    </location>
</feature>
<feature type="compositionally biased region" description="Polar residues" evidence="1">
    <location>
        <begin position="47"/>
        <end position="59"/>
    </location>
</feature>
<comment type="caution">
    <text evidence="2">The sequence shown here is derived from an EMBL/GenBank/DDBJ whole genome shotgun (WGS) entry which is preliminary data.</text>
</comment>
<evidence type="ECO:0000313" key="2">
    <source>
        <dbReference type="EMBL" id="KNE96609.1"/>
    </source>
</evidence>
<gene>
    <name evidence="2" type="ORF">PSTG_10167</name>
</gene>
<dbReference type="Proteomes" id="UP000054564">
    <property type="component" value="Unassembled WGS sequence"/>
</dbReference>
<keyword evidence="3" id="KW-1185">Reference proteome</keyword>
<protein>
    <submittedName>
        <fullName evidence="2">Uncharacterized protein</fullName>
    </submittedName>
</protein>
<accession>A0A0L0VCB6</accession>
<reference evidence="3" key="1">
    <citation type="submission" date="2014-03" db="EMBL/GenBank/DDBJ databases">
        <title>The Genome Sequence of Puccinia striiformis f. sp. tritici PST-78.</title>
        <authorList>
            <consortium name="The Broad Institute Genome Sequencing Platform"/>
            <person name="Cuomo C."/>
            <person name="Hulbert S."/>
            <person name="Chen X."/>
            <person name="Walker B."/>
            <person name="Young S.K."/>
            <person name="Zeng Q."/>
            <person name="Gargeya S."/>
            <person name="Fitzgerald M."/>
            <person name="Haas B."/>
            <person name="Abouelleil A."/>
            <person name="Alvarado L."/>
            <person name="Arachchi H.M."/>
            <person name="Berlin A.M."/>
            <person name="Chapman S.B."/>
            <person name="Goldberg J."/>
            <person name="Griggs A."/>
            <person name="Gujja S."/>
            <person name="Hansen M."/>
            <person name="Howarth C."/>
            <person name="Imamovic A."/>
            <person name="Larimer J."/>
            <person name="McCowan C."/>
            <person name="Montmayeur A."/>
            <person name="Murphy C."/>
            <person name="Neiman D."/>
            <person name="Pearson M."/>
            <person name="Priest M."/>
            <person name="Roberts A."/>
            <person name="Saif S."/>
            <person name="Shea T."/>
            <person name="Sisk P."/>
            <person name="Sykes S."/>
            <person name="Wortman J."/>
            <person name="Nusbaum C."/>
            <person name="Birren B."/>
        </authorList>
    </citation>
    <scope>NUCLEOTIDE SEQUENCE [LARGE SCALE GENOMIC DNA]</scope>
    <source>
        <strain evidence="3">race PST-78</strain>
    </source>
</reference>